<evidence type="ECO:0008006" key="4">
    <source>
        <dbReference type="Google" id="ProtNLM"/>
    </source>
</evidence>
<dbReference type="AlphaFoldDB" id="A0A7W7VLW3"/>
<reference evidence="2 3" key="1">
    <citation type="submission" date="2020-08" db="EMBL/GenBank/DDBJ databases">
        <title>Genomic Encyclopedia of Type Strains, Phase III (KMG-III): the genomes of soil and plant-associated and newly described type strains.</title>
        <authorList>
            <person name="Whitman W."/>
        </authorList>
    </citation>
    <scope>NUCLEOTIDE SEQUENCE [LARGE SCALE GENOMIC DNA]</scope>
    <source>
        <strain evidence="2 3">CECT 8840</strain>
    </source>
</reference>
<dbReference type="GO" id="GO:0015066">
    <property type="term" value="F:alpha-amylase inhibitor activity"/>
    <property type="evidence" value="ECO:0007669"/>
    <property type="project" value="InterPro"/>
</dbReference>
<dbReference type="Gene3D" id="2.60.40.20">
    <property type="entry name" value="Alpha-amylase inhibitor"/>
    <property type="match status" value="1"/>
</dbReference>
<evidence type="ECO:0000313" key="3">
    <source>
        <dbReference type="Proteomes" id="UP000552644"/>
    </source>
</evidence>
<sequence length="103" mass="11075">MNVKRKVALSLAALAVGGLTIVPASAASARTDTGVTSAPVPTCVWTKSLGARKVRVTNTCPRAVRVKVIVARRGDKACWSYRPGTSKEWSWGRPGRFDGLRYC</sequence>
<accession>A0A7W7VLW3</accession>
<keyword evidence="1" id="KW-0732">Signal</keyword>
<dbReference type="InterPro" id="IPR036379">
    <property type="entry name" value="A-amylase_inhib_sf"/>
</dbReference>
<evidence type="ECO:0000313" key="2">
    <source>
        <dbReference type="EMBL" id="MBB4915013.1"/>
    </source>
</evidence>
<keyword evidence="3" id="KW-1185">Reference proteome</keyword>
<feature type="signal peptide" evidence="1">
    <location>
        <begin position="1"/>
        <end position="26"/>
    </location>
</feature>
<protein>
    <recommendedName>
        <fullName evidence="4">Alpha amylase inhibitor</fullName>
    </recommendedName>
</protein>
<proteinExistence type="predicted"/>
<feature type="chain" id="PRO_5031010489" description="Alpha amylase inhibitor" evidence="1">
    <location>
        <begin position="27"/>
        <end position="103"/>
    </location>
</feature>
<dbReference type="SUPFAM" id="SSF49498">
    <property type="entry name" value="alpha-Amylase inhibitor tendamistat"/>
    <property type="match status" value="1"/>
</dbReference>
<organism evidence="2 3">
    <name type="scientific">Streptosporangium saharense</name>
    <dbReference type="NCBI Taxonomy" id="1706840"/>
    <lineage>
        <taxon>Bacteria</taxon>
        <taxon>Bacillati</taxon>
        <taxon>Actinomycetota</taxon>
        <taxon>Actinomycetes</taxon>
        <taxon>Streptosporangiales</taxon>
        <taxon>Streptosporangiaceae</taxon>
        <taxon>Streptosporangium</taxon>
    </lineage>
</organism>
<dbReference type="EMBL" id="JACHJP010000002">
    <property type="protein sequence ID" value="MBB4915013.1"/>
    <property type="molecule type" value="Genomic_DNA"/>
</dbReference>
<dbReference type="RefSeq" id="WP_184713735.1">
    <property type="nucleotide sequence ID" value="NZ_JACHJP010000002.1"/>
</dbReference>
<dbReference type="Proteomes" id="UP000552644">
    <property type="component" value="Unassembled WGS sequence"/>
</dbReference>
<comment type="caution">
    <text evidence="2">The sequence shown here is derived from an EMBL/GenBank/DDBJ whole genome shotgun (WGS) entry which is preliminary data.</text>
</comment>
<name>A0A7W7VLW3_9ACTN</name>
<evidence type="ECO:0000256" key="1">
    <source>
        <dbReference type="SAM" id="SignalP"/>
    </source>
</evidence>
<gene>
    <name evidence="2" type="ORF">FHS44_002098</name>
</gene>